<dbReference type="EMBL" id="VSSQ01119791">
    <property type="protein sequence ID" value="MPN53059.1"/>
    <property type="molecule type" value="Genomic_DNA"/>
</dbReference>
<gene>
    <name evidence="1" type="ORF">SDC9_200722</name>
</gene>
<name>A0A645IRR5_9ZZZZ</name>
<protein>
    <submittedName>
        <fullName evidence="1">Uncharacterized protein</fullName>
    </submittedName>
</protein>
<proteinExistence type="predicted"/>
<reference evidence="1" key="1">
    <citation type="submission" date="2019-08" db="EMBL/GenBank/DDBJ databases">
        <authorList>
            <person name="Kucharzyk K."/>
            <person name="Murdoch R.W."/>
            <person name="Higgins S."/>
            <person name="Loffler F."/>
        </authorList>
    </citation>
    <scope>NUCLEOTIDE SEQUENCE</scope>
</reference>
<comment type="caution">
    <text evidence="1">The sequence shown here is derived from an EMBL/GenBank/DDBJ whole genome shotgun (WGS) entry which is preliminary data.</text>
</comment>
<evidence type="ECO:0000313" key="1">
    <source>
        <dbReference type="EMBL" id="MPN53059.1"/>
    </source>
</evidence>
<organism evidence="1">
    <name type="scientific">bioreactor metagenome</name>
    <dbReference type="NCBI Taxonomy" id="1076179"/>
    <lineage>
        <taxon>unclassified sequences</taxon>
        <taxon>metagenomes</taxon>
        <taxon>ecological metagenomes</taxon>
    </lineage>
</organism>
<sequence>MEQAVREDLELGSAREKEQILPTLNEEIPTQNKREPIDQIPSGAEQLVKVLKQFFTDDQLLWNNKIDDHLIFAQIKNLAVLVSNNSLEIEDIKKRLEKQGLNVLICHEDDLAYPRRLERFVRQTLRHTLSSNTSSSFLS</sequence>
<accession>A0A645IRR5</accession>
<dbReference type="AlphaFoldDB" id="A0A645IRR5"/>